<keyword evidence="3" id="KW-1185">Reference proteome</keyword>
<feature type="transmembrane region" description="Helical" evidence="1">
    <location>
        <begin position="75"/>
        <end position="94"/>
    </location>
</feature>
<dbReference type="Pfam" id="PF07386">
    <property type="entry name" value="DUF1499"/>
    <property type="match status" value="1"/>
</dbReference>
<name>A0A0P0NVQ9_9CAUL</name>
<protein>
    <recommendedName>
        <fullName evidence="4">DUF1499 domain-containing protein</fullName>
    </recommendedName>
</protein>
<keyword evidence="1" id="KW-0812">Transmembrane</keyword>
<dbReference type="STRING" id="69395.AQ619_00890"/>
<evidence type="ECO:0000313" key="3">
    <source>
        <dbReference type="Proteomes" id="UP000056905"/>
    </source>
</evidence>
<reference evidence="2 3" key="1">
    <citation type="submission" date="2015-10" db="EMBL/GenBank/DDBJ databases">
        <title>Conservation of the essential genome among Caulobacter and Brevundimonas species.</title>
        <authorList>
            <person name="Scott D."/>
            <person name="Ely B."/>
        </authorList>
    </citation>
    <scope>NUCLEOTIDE SEQUENCE [LARGE SCALE GENOMIC DNA]</scope>
    <source>
        <strain evidence="2 3">CB4</strain>
    </source>
</reference>
<dbReference type="AlphaFoldDB" id="A0A0P0NVQ9"/>
<feature type="transmembrane region" description="Helical" evidence="1">
    <location>
        <begin position="50"/>
        <end position="68"/>
    </location>
</feature>
<dbReference type="RefSeq" id="WP_062142942.1">
    <property type="nucleotide sequence ID" value="NZ_CP013002.1"/>
</dbReference>
<sequence length="271" mass="28659">MLSRSKFAGIALTLSLLVPVWFLVSALGVKFGLWSWRIGLGVLIIQWGPRLLLAAAVIALVALILVLIRRPRTAWAAALVALIIPAAGLGYLGWVRAQAANIPPIHDVATDIADPPAPSPALLSIRTAAEANPVADLKAPLVAADPYRDPRFAKYGSKSLGQVGHEAYPWLRTAALDVAPTTAFAAALKAAKDMGWTVVTQDPQAGVIEATAGTFWFGFKDDVVVRVRSGAEGRGSRVDVRSISRVGLSDLGANAKRIETYLARVSAGLKT</sequence>
<keyword evidence="1" id="KW-1133">Transmembrane helix</keyword>
<dbReference type="EMBL" id="CP013002">
    <property type="protein sequence ID" value="ALL12031.1"/>
    <property type="molecule type" value="Genomic_DNA"/>
</dbReference>
<accession>A0A0P0NVQ9</accession>
<proteinExistence type="predicted"/>
<evidence type="ECO:0008006" key="4">
    <source>
        <dbReference type="Google" id="ProtNLM"/>
    </source>
</evidence>
<keyword evidence="1" id="KW-0472">Membrane</keyword>
<gene>
    <name evidence="2" type="ORF">AQ619_00890</name>
</gene>
<evidence type="ECO:0000256" key="1">
    <source>
        <dbReference type="SAM" id="Phobius"/>
    </source>
</evidence>
<dbReference type="Proteomes" id="UP000056905">
    <property type="component" value="Chromosome"/>
</dbReference>
<dbReference type="InterPro" id="IPR010865">
    <property type="entry name" value="DUF1499"/>
</dbReference>
<dbReference type="KEGG" id="chq:AQ619_00890"/>
<evidence type="ECO:0000313" key="2">
    <source>
        <dbReference type="EMBL" id="ALL12031.1"/>
    </source>
</evidence>
<organism evidence="2 3">
    <name type="scientific">Caulobacter henricii</name>
    <dbReference type="NCBI Taxonomy" id="69395"/>
    <lineage>
        <taxon>Bacteria</taxon>
        <taxon>Pseudomonadati</taxon>
        <taxon>Pseudomonadota</taxon>
        <taxon>Alphaproteobacteria</taxon>
        <taxon>Caulobacterales</taxon>
        <taxon>Caulobacteraceae</taxon>
        <taxon>Caulobacter</taxon>
    </lineage>
</organism>